<dbReference type="EMBL" id="ML978067">
    <property type="protein sequence ID" value="KAF2020330.1"/>
    <property type="molecule type" value="Genomic_DNA"/>
</dbReference>
<proteinExistence type="predicted"/>
<evidence type="ECO:0000313" key="2">
    <source>
        <dbReference type="Proteomes" id="UP000799778"/>
    </source>
</evidence>
<sequence length="109" mass="12697">MEVLQSDKAPDVQKLACMNNEQWARFAKIAHEEGQKLCNCYRKSVSWPDVPYNESEKIFTNINARLESEGIPMITRSILRWRMRTTLRKIRPNNSVTVATLPYNPTRPC</sequence>
<dbReference type="GeneID" id="54284717"/>
<protein>
    <submittedName>
        <fullName evidence="1">Uncharacterized protein</fullName>
    </submittedName>
</protein>
<keyword evidence="2" id="KW-1185">Reference proteome</keyword>
<dbReference type="AlphaFoldDB" id="A0A6A5Y6A6"/>
<dbReference type="Proteomes" id="UP000799778">
    <property type="component" value="Unassembled WGS sequence"/>
</dbReference>
<organism evidence="1 2">
    <name type="scientific">Aaosphaeria arxii CBS 175.79</name>
    <dbReference type="NCBI Taxonomy" id="1450172"/>
    <lineage>
        <taxon>Eukaryota</taxon>
        <taxon>Fungi</taxon>
        <taxon>Dikarya</taxon>
        <taxon>Ascomycota</taxon>
        <taxon>Pezizomycotina</taxon>
        <taxon>Dothideomycetes</taxon>
        <taxon>Pleosporomycetidae</taxon>
        <taxon>Pleosporales</taxon>
        <taxon>Pleosporales incertae sedis</taxon>
        <taxon>Aaosphaeria</taxon>
    </lineage>
</organism>
<dbReference type="OrthoDB" id="3799196at2759"/>
<evidence type="ECO:0000313" key="1">
    <source>
        <dbReference type="EMBL" id="KAF2020330.1"/>
    </source>
</evidence>
<accession>A0A6A5Y6A6</accession>
<name>A0A6A5Y6A6_9PLEO</name>
<reference evidence="1" key="1">
    <citation type="journal article" date="2020" name="Stud. Mycol.">
        <title>101 Dothideomycetes genomes: a test case for predicting lifestyles and emergence of pathogens.</title>
        <authorList>
            <person name="Haridas S."/>
            <person name="Albert R."/>
            <person name="Binder M."/>
            <person name="Bloem J."/>
            <person name="Labutti K."/>
            <person name="Salamov A."/>
            <person name="Andreopoulos B."/>
            <person name="Baker S."/>
            <person name="Barry K."/>
            <person name="Bills G."/>
            <person name="Bluhm B."/>
            <person name="Cannon C."/>
            <person name="Castanera R."/>
            <person name="Culley D."/>
            <person name="Daum C."/>
            <person name="Ezra D."/>
            <person name="Gonzalez J."/>
            <person name="Henrissat B."/>
            <person name="Kuo A."/>
            <person name="Liang C."/>
            <person name="Lipzen A."/>
            <person name="Lutzoni F."/>
            <person name="Magnuson J."/>
            <person name="Mondo S."/>
            <person name="Nolan M."/>
            <person name="Ohm R."/>
            <person name="Pangilinan J."/>
            <person name="Park H.-J."/>
            <person name="Ramirez L."/>
            <person name="Alfaro M."/>
            <person name="Sun H."/>
            <person name="Tritt A."/>
            <person name="Yoshinaga Y."/>
            <person name="Zwiers L.-H."/>
            <person name="Turgeon B."/>
            <person name="Goodwin S."/>
            <person name="Spatafora J."/>
            <person name="Crous P."/>
            <person name="Grigoriev I."/>
        </authorList>
    </citation>
    <scope>NUCLEOTIDE SEQUENCE</scope>
    <source>
        <strain evidence="1">CBS 175.79</strain>
    </source>
</reference>
<gene>
    <name evidence="1" type="ORF">BU24DRAFT_419870</name>
</gene>
<dbReference type="RefSeq" id="XP_033388669.1">
    <property type="nucleotide sequence ID" value="XM_033527320.1"/>
</dbReference>